<evidence type="ECO:0000313" key="2">
    <source>
        <dbReference type="Proteomes" id="UP000078263"/>
    </source>
</evidence>
<protein>
    <recommendedName>
        <fullName evidence="3">MarR family transcriptional regulator</fullName>
    </recommendedName>
</protein>
<accession>A0A192D4X6</accession>
<dbReference type="KEGG" id="pns:A9D12_09150"/>
<dbReference type="EMBL" id="CP016033">
    <property type="protein sequence ID" value="ANK13086.1"/>
    <property type="molecule type" value="Genomic_DNA"/>
</dbReference>
<dbReference type="SUPFAM" id="SSF46785">
    <property type="entry name" value="Winged helix' DNA-binding domain"/>
    <property type="match status" value="1"/>
</dbReference>
<gene>
    <name evidence="1" type="ORF">A9D12_09150</name>
</gene>
<dbReference type="STRING" id="1112.A9D12_09150"/>
<organism evidence="1 2">
    <name type="scientific">Erythrobacter neustonensis</name>
    <dbReference type="NCBI Taxonomy" id="1112"/>
    <lineage>
        <taxon>Bacteria</taxon>
        <taxon>Pseudomonadati</taxon>
        <taxon>Pseudomonadota</taxon>
        <taxon>Alphaproteobacteria</taxon>
        <taxon>Sphingomonadales</taxon>
        <taxon>Erythrobacteraceae</taxon>
        <taxon>Erythrobacter/Porphyrobacter group</taxon>
        <taxon>Erythrobacter</taxon>
    </lineage>
</organism>
<sequence>MLTTPSTTASPIADFAYGCADDGAGLAARVAIFAENEGLRRQVGDDLEGAGFRAIDGGGVEALLDGPITLLGDVVVVDCAAVDARGLDPMLLAGLARLDMRVARSGARLIVSTNLGGLDDVFAVLDQSNPQILVDPSRAERVVAVGRVMGEVGASRLREMADEDRVALLRLSQQVEAIAHSLDRFGHAAAPGAAPLAEFRQDYRGPEAVFEHGFAAPRGGQGAADAAAGQGAPSLPDARMVRQIIANRQARARFFDADLFGDPAWDMLLDLTAAHGEGARVSVTSLCIAAGVPATTALRWLTQMVESGIFVRVPDPADRRRAFIALSDKALTAMAGYFASLRTPLLQAA</sequence>
<dbReference type="InterPro" id="IPR036388">
    <property type="entry name" value="WH-like_DNA-bd_sf"/>
</dbReference>
<reference evidence="1 2" key="1">
    <citation type="submission" date="2016-05" db="EMBL/GenBank/DDBJ databases">
        <title>Compelete Genome Sequence of Bacteriochlorophyll-Synthesizing Bacterium Porphyrobacter neustonensis DSM 9434.</title>
        <authorList>
            <person name="Shi X.-L."/>
            <person name="Wu Y.-H."/>
            <person name="Cheng H."/>
            <person name="Xu L."/>
            <person name="Zhang X.-Q."/>
            <person name="Wang C.-S."/>
            <person name="Xu X.-W."/>
        </authorList>
    </citation>
    <scope>NUCLEOTIDE SEQUENCE [LARGE SCALE GENOMIC DNA]</scope>
    <source>
        <strain evidence="1 2">DSM 9434</strain>
    </source>
</reference>
<dbReference type="InterPro" id="IPR036390">
    <property type="entry name" value="WH_DNA-bd_sf"/>
</dbReference>
<dbReference type="Proteomes" id="UP000078263">
    <property type="component" value="Chromosome"/>
</dbReference>
<dbReference type="Gene3D" id="1.10.10.10">
    <property type="entry name" value="Winged helix-like DNA-binding domain superfamily/Winged helix DNA-binding domain"/>
    <property type="match status" value="1"/>
</dbReference>
<evidence type="ECO:0008006" key="3">
    <source>
        <dbReference type="Google" id="ProtNLM"/>
    </source>
</evidence>
<dbReference type="AlphaFoldDB" id="A0A192D4X6"/>
<dbReference type="RefSeq" id="WP_068351077.1">
    <property type="nucleotide sequence ID" value="NZ_CP016033.1"/>
</dbReference>
<proteinExistence type="predicted"/>
<keyword evidence="2" id="KW-1185">Reference proteome</keyword>
<name>A0A192D4X6_9SPHN</name>
<evidence type="ECO:0000313" key="1">
    <source>
        <dbReference type="EMBL" id="ANK13086.1"/>
    </source>
</evidence>
<dbReference type="OrthoDB" id="7594920at2"/>